<dbReference type="EMBL" id="JAENHP010000001">
    <property type="protein sequence ID" value="MBM2614281.1"/>
    <property type="molecule type" value="Genomic_DNA"/>
</dbReference>
<dbReference type="Proteomes" id="UP000632138">
    <property type="component" value="Unassembled WGS sequence"/>
</dbReference>
<dbReference type="Pfam" id="PF00931">
    <property type="entry name" value="NB-ARC"/>
    <property type="match status" value="1"/>
</dbReference>
<dbReference type="PRINTS" id="PR00364">
    <property type="entry name" value="DISEASERSIST"/>
</dbReference>
<dbReference type="PROSITE" id="PS50005">
    <property type="entry name" value="TPR"/>
    <property type="match status" value="1"/>
</dbReference>
<dbReference type="Pfam" id="PF13424">
    <property type="entry name" value="TPR_12"/>
    <property type="match status" value="2"/>
</dbReference>
<keyword evidence="4" id="KW-1185">Reference proteome</keyword>
<reference evidence="3 4" key="1">
    <citation type="submission" date="2021-01" db="EMBL/GenBank/DDBJ databases">
        <title>Actinoplanes sp. nov. LDG1-06 isolated from lichen.</title>
        <authorList>
            <person name="Saeng-In P."/>
            <person name="Phongsopitanun W."/>
            <person name="Kanchanasin P."/>
            <person name="Yuki M."/>
            <person name="Kudo T."/>
            <person name="Ohkuma M."/>
            <person name="Tanasupawat S."/>
        </authorList>
    </citation>
    <scope>NUCLEOTIDE SEQUENCE [LARGE SCALE GENOMIC DNA]</scope>
    <source>
        <strain evidence="3 4">LDG1-06</strain>
    </source>
</reference>
<evidence type="ECO:0000313" key="3">
    <source>
        <dbReference type="EMBL" id="MBM2614281.1"/>
    </source>
</evidence>
<dbReference type="SUPFAM" id="SSF52540">
    <property type="entry name" value="P-loop containing nucleoside triphosphate hydrolases"/>
    <property type="match status" value="1"/>
</dbReference>
<comment type="caution">
    <text evidence="3">The sequence shown here is derived from an EMBL/GenBank/DDBJ whole genome shotgun (WGS) entry which is preliminary data.</text>
</comment>
<organism evidence="3 4">
    <name type="scientific">Paractinoplanes ovalisporus</name>
    <dbReference type="NCBI Taxonomy" id="2810368"/>
    <lineage>
        <taxon>Bacteria</taxon>
        <taxon>Bacillati</taxon>
        <taxon>Actinomycetota</taxon>
        <taxon>Actinomycetes</taxon>
        <taxon>Micromonosporales</taxon>
        <taxon>Micromonosporaceae</taxon>
        <taxon>Paractinoplanes</taxon>
    </lineage>
</organism>
<dbReference type="RefSeq" id="WP_203374186.1">
    <property type="nucleotide sequence ID" value="NZ_JAENHP010000001.1"/>
</dbReference>
<evidence type="ECO:0000256" key="1">
    <source>
        <dbReference type="PROSITE-ProRule" id="PRU00339"/>
    </source>
</evidence>
<evidence type="ECO:0000259" key="2">
    <source>
        <dbReference type="Pfam" id="PF00931"/>
    </source>
</evidence>
<dbReference type="InterPro" id="IPR019734">
    <property type="entry name" value="TPR_rpt"/>
</dbReference>
<feature type="domain" description="NB-ARC" evidence="2">
    <location>
        <begin position="88"/>
        <end position="233"/>
    </location>
</feature>
<dbReference type="SMART" id="SM00028">
    <property type="entry name" value="TPR"/>
    <property type="match status" value="4"/>
</dbReference>
<feature type="repeat" description="TPR" evidence="1">
    <location>
        <begin position="510"/>
        <end position="543"/>
    </location>
</feature>
<dbReference type="Gene3D" id="3.40.50.300">
    <property type="entry name" value="P-loop containing nucleotide triphosphate hydrolases"/>
    <property type="match status" value="1"/>
</dbReference>
<dbReference type="InterPro" id="IPR027417">
    <property type="entry name" value="P-loop_NTPase"/>
</dbReference>
<sequence>MEQLDLDRWHASYRKLEILLADRGTLTERAAKPRRPTRRGPAPVVPAQLPADVVTFTGRSHQIGELDELLSAGPAGGAAHARPSTVVISAIDGTAGVGKTALAVHWAHRVVDRFSDGQLYLNLRGFDPDGNAMNPHEAVGNLLDAFHVEPHRIPASLDAQAALYRSLLAGKRVLILLDNARDSDQVRQLLPGTPGCFVMVTSRNLLTGLVAANGAHSVTLDLLSYDEAHRFVTHRLGADRTIAEPEAVKAIITACARLPLALALATAHAATRPTLTLGMLAEALADRRHRLETLAGDAPSTDIEAVFSWSYHTLTASGARLFRHLGLHVGPDISASAATSLAGVSVSSVGPLLAELTLANLLVENAPGRYAFHDLLRVYAAKTAAAEESDEQRRRATRRMLDHLLHSAHTAALLVQPTRERLELAPFEPGVSPENPAGQVAAMAWFTSELPVLLAAVNQAATTGFDVHTWQLAWVLTDFLERRGHWRDWTTVAQAAVAAADRLGDPAVQSRSYRLLGYSYIRQGQFDEGLTQLQRALVLYQQLGDLTGQAYIHLAFTGIRERVGRYADGLHHARQALDLYQETAHVAGQGNALNSIGWCLAHLGRHEEALSYCRKALGLHQEMNNRYGQAQTWDSIGFIHHDAGHHPEAVACYLRAIEQYRELDRFEEADTLVRLGDTYDEMKNATAAQEAWEAALVILEDIGHPNAVPARAKLETLAR</sequence>
<name>A0ABS2A364_9ACTN</name>
<keyword evidence="1" id="KW-0802">TPR repeat</keyword>
<dbReference type="InterPro" id="IPR011990">
    <property type="entry name" value="TPR-like_helical_dom_sf"/>
</dbReference>
<accession>A0ABS2A364</accession>
<dbReference type="SUPFAM" id="SSF48452">
    <property type="entry name" value="TPR-like"/>
    <property type="match status" value="2"/>
</dbReference>
<dbReference type="Gene3D" id="1.25.40.10">
    <property type="entry name" value="Tetratricopeptide repeat domain"/>
    <property type="match status" value="2"/>
</dbReference>
<dbReference type="PANTHER" id="PTHR47691:SF3">
    <property type="entry name" value="HTH-TYPE TRANSCRIPTIONAL REGULATOR RV0890C-RELATED"/>
    <property type="match status" value="1"/>
</dbReference>
<proteinExistence type="predicted"/>
<protein>
    <submittedName>
        <fullName evidence="3">Tetratricopeptide repeat protein</fullName>
    </submittedName>
</protein>
<dbReference type="InterPro" id="IPR002182">
    <property type="entry name" value="NB-ARC"/>
</dbReference>
<dbReference type="PANTHER" id="PTHR47691">
    <property type="entry name" value="REGULATOR-RELATED"/>
    <property type="match status" value="1"/>
</dbReference>
<evidence type="ECO:0000313" key="4">
    <source>
        <dbReference type="Proteomes" id="UP000632138"/>
    </source>
</evidence>
<gene>
    <name evidence="3" type="ORF">JIG36_01765</name>
</gene>